<evidence type="ECO:0000259" key="1">
    <source>
        <dbReference type="Pfam" id="PF00135"/>
    </source>
</evidence>
<sequence length="554" mass="61959">MICDTNYGKLKGFVAENLVDRVVIKANVFLGIPFAKPPIAELRFEKPVAPNKWEGIQSASAFGPACFPQKSKQFINSQASSHSEDCLYLNVIAPHSKSPDPKGYPVLVFIHGGGFSEGSAVQFGWKGCADLFVSQDLVLVTIQYRLGQLGFSASGDESFPGNLGLWDARMAMQYISQNIHHFGGDPKRVTAWGHSAGSAIVSGLSVSTHSQDLFAQGIQMSGSVFAGWTTSNRVIQETKKLAALLNCSKYLADSKQLKKCLKSKSIHEILDAEDKTIPDSPQVNTIKFGPRLDADFFTDDYLQLIERGHKKPTLMGLLTIFGPPAETNNSIRVSPEKMATFSKPDFDNFLVGVIATERMFGTKANQVQDRISAFYLQNHDKRPENNYFYLEKYIEIVSDIMFFVPTLIEARYKRAAGWPVFLYFIDYFNAIKFPAQIPGKGSFHCVEYPYLFPENPYFPTFEFNQEDKNFQKHFLDSIISFTKAGQPSVGSTKWPALSESAPLTCAQLNGDQEVKVLKALAPEKLKFWQNLSEDFDFDIVRGLDKKNLKSRNDL</sequence>
<accession>A0A915CR24</accession>
<dbReference type="InterPro" id="IPR019819">
    <property type="entry name" value="Carboxylesterase_B_CS"/>
</dbReference>
<dbReference type="PROSITE" id="PS00941">
    <property type="entry name" value="CARBOXYLESTERASE_B_2"/>
    <property type="match status" value="1"/>
</dbReference>
<dbReference type="Gene3D" id="3.40.50.1820">
    <property type="entry name" value="alpha/beta hydrolase"/>
    <property type="match status" value="1"/>
</dbReference>
<evidence type="ECO:0000313" key="2">
    <source>
        <dbReference type="Proteomes" id="UP000887574"/>
    </source>
</evidence>
<keyword evidence="2" id="KW-1185">Reference proteome</keyword>
<dbReference type="WBParaSite" id="jg11225">
    <property type="protein sequence ID" value="jg11225"/>
    <property type="gene ID" value="jg11225"/>
</dbReference>
<dbReference type="InterPro" id="IPR029058">
    <property type="entry name" value="AB_hydrolase_fold"/>
</dbReference>
<reference evidence="3" key="1">
    <citation type="submission" date="2022-11" db="UniProtKB">
        <authorList>
            <consortium name="WormBaseParasite"/>
        </authorList>
    </citation>
    <scope>IDENTIFICATION</scope>
</reference>
<evidence type="ECO:0000313" key="3">
    <source>
        <dbReference type="WBParaSite" id="jg11225"/>
    </source>
</evidence>
<dbReference type="SUPFAM" id="SSF53474">
    <property type="entry name" value="alpha/beta-Hydrolases"/>
    <property type="match status" value="1"/>
</dbReference>
<name>A0A915CR24_9BILA</name>
<dbReference type="Proteomes" id="UP000887574">
    <property type="component" value="Unplaced"/>
</dbReference>
<proteinExistence type="predicted"/>
<dbReference type="AlphaFoldDB" id="A0A915CR24"/>
<dbReference type="PANTHER" id="PTHR44590">
    <property type="entry name" value="CARBOXYLIC ESTER HYDROLASE-RELATED"/>
    <property type="match status" value="1"/>
</dbReference>
<feature type="domain" description="Carboxylesterase type B" evidence="1">
    <location>
        <begin position="3"/>
        <end position="528"/>
    </location>
</feature>
<dbReference type="Pfam" id="PF00135">
    <property type="entry name" value="COesterase"/>
    <property type="match status" value="1"/>
</dbReference>
<protein>
    <submittedName>
        <fullName evidence="3">Carboxylesterase type B domain-containing protein</fullName>
    </submittedName>
</protein>
<dbReference type="InterPro" id="IPR002018">
    <property type="entry name" value="CarbesteraseB"/>
</dbReference>
<organism evidence="2 3">
    <name type="scientific">Ditylenchus dipsaci</name>
    <dbReference type="NCBI Taxonomy" id="166011"/>
    <lineage>
        <taxon>Eukaryota</taxon>
        <taxon>Metazoa</taxon>
        <taxon>Ecdysozoa</taxon>
        <taxon>Nematoda</taxon>
        <taxon>Chromadorea</taxon>
        <taxon>Rhabditida</taxon>
        <taxon>Tylenchina</taxon>
        <taxon>Tylenchomorpha</taxon>
        <taxon>Sphaerularioidea</taxon>
        <taxon>Anguinidae</taxon>
        <taxon>Anguininae</taxon>
        <taxon>Ditylenchus</taxon>
    </lineage>
</organism>
<dbReference type="PANTHER" id="PTHR44590:SF3">
    <property type="entry name" value="CARBOXYLESTERASE TYPE B DOMAIN-CONTAINING PROTEIN"/>
    <property type="match status" value="1"/>
</dbReference>